<evidence type="ECO:0000313" key="2">
    <source>
        <dbReference type="Proteomes" id="UP001189429"/>
    </source>
</evidence>
<organism evidence="1 2">
    <name type="scientific">Prorocentrum cordatum</name>
    <dbReference type="NCBI Taxonomy" id="2364126"/>
    <lineage>
        <taxon>Eukaryota</taxon>
        <taxon>Sar</taxon>
        <taxon>Alveolata</taxon>
        <taxon>Dinophyceae</taxon>
        <taxon>Prorocentrales</taxon>
        <taxon>Prorocentraceae</taxon>
        <taxon>Prorocentrum</taxon>
    </lineage>
</organism>
<evidence type="ECO:0000313" key="1">
    <source>
        <dbReference type="EMBL" id="CAK0818710.1"/>
    </source>
</evidence>
<accession>A0ABN9RI06</accession>
<dbReference type="EMBL" id="CAUYUJ010006792">
    <property type="protein sequence ID" value="CAK0818710.1"/>
    <property type="molecule type" value="Genomic_DNA"/>
</dbReference>
<comment type="caution">
    <text evidence="1">The sequence shown here is derived from an EMBL/GenBank/DDBJ whole genome shotgun (WGS) entry which is preliminary data.</text>
</comment>
<protein>
    <submittedName>
        <fullName evidence="1">Uncharacterized protein</fullName>
    </submittedName>
</protein>
<name>A0ABN9RI06_9DINO</name>
<dbReference type="Proteomes" id="UP001189429">
    <property type="component" value="Unassembled WGS sequence"/>
</dbReference>
<proteinExistence type="predicted"/>
<sequence length="99" mass="10606">MVRSASIISQASGSSTRAIAPEAMDMAESRSMTTAQEQQNVCGNFTTTRAYNLTQRPRQPSATSTSLSCPSMAQFGCEQELKTNSARALGLIGQRQTTI</sequence>
<gene>
    <name evidence="1" type="ORF">PCOR1329_LOCUS20879</name>
</gene>
<keyword evidence="2" id="KW-1185">Reference proteome</keyword>
<reference evidence="1" key="1">
    <citation type="submission" date="2023-10" db="EMBL/GenBank/DDBJ databases">
        <authorList>
            <person name="Chen Y."/>
            <person name="Shah S."/>
            <person name="Dougan E. K."/>
            <person name="Thang M."/>
            <person name="Chan C."/>
        </authorList>
    </citation>
    <scope>NUCLEOTIDE SEQUENCE [LARGE SCALE GENOMIC DNA]</scope>
</reference>